<accession>A0A085MHM6</accession>
<dbReference type="AlphaFoldDB" id="A0A085MHM6"/>
<dbReference type="PANTHER" id="PTHR45913">
    <property type="entry name" value="EPM2A-INTERACTING PROTEIN 1"/>
    <property type="match status" value="1"/>
</dbReference>
<protein>
    <submittedName>
        <fullName evidence="1">Uncharacterized protein</fullName>
    </submittedName>
</protein>
<gene>
    <name evidence="1" type="ORF">M513_02399</name>
</gene>
<name>A0A085MHM6_9BILA</name>
<dbReference type="Proteomes" id="UP000030764">
    <property type="component" value="Unassembled WGS sequence"/>
</dbReference>
<dbReference type="PANTHER" id="PTHR45913:SF22">
    <property type="entry name" value="SCAN BOX DOMAIN-CONTAINING PROTEIN"/>
    <property type="match status" value="1"/>
</dbReference>
<keyword evidence="2" id="KW-1185">Reference proteome</keyword>
<evidence type="ECO:0000313" key="2">
    <source>
        <dbReference type="Proteomes" id="UP000030764"/>
    </source>
</evidence>
<dbReference type="EMBL" id="KL363192">
    <property type="protein sequence ID" value="KFD56722.1"/>
    <property type="molecule type" value="Genomic_DNA"/>
</dbReference>
<reference evidence="1 2" key="1">
    <citation type="journal article" date="2014" name="Nat. Genet.">
        <title>Genome and transcriptome of the porcine whipworm Trichuris suis.</title>
        <authorList>
            <person name="Jex A.R."/>
            <person name="Nejsum P."/>
            <person name="Schwarz E.M."/>
            <person name="Hu L."/>
            <person name="Young N.D."/>
            <person name="Hall R.S."/>
            <person name="Korhonen P.K."/>
            <person name="Liao S."/>
            <person name="Thamsborg S."/>
            <person name="Xia J."/>
            <person name="Xu P."/>
            <person name="Wang S."/>
            <person name="Scheerlinck J.P."/>
            <person name="Hofmann A."/>
            <person name="Sternberg P.W."/>
            <person name="Wang J."/>
            <person name="Gasser R.B."/>
        </authorList>
    </citation>
    <scope>NUCLEOTIDE SEQUENCE [LARGE SCALE GENOMIC DNA]</scope>
    <source>
        <strain evidence="1">DCEP-RM93M</strain>
    </source>
</reference>
<evidence type="ECO:0000313" key="1">
    <source>
        <dbReference type="EMBL" id="KFD56722.1"/>
    </source>
</evidence>
<proteinExistence type="predicted"/>
<organism evidence="1 2">
    <name type="scientific">Trichuris suis</name>
    <name type="common">pig whipworm</name>
    <dbReference type="NCBI Taxonomy" id="68888"/>
    <lineage>
        <taxon>Eukaryota</taxon>
        <taxon>Metazoa</taxon>
        <taxon>Ecdysozoa</taxon>
        <taxon>Nematoda</taxon>
        <taxon>Enoplea</taxon>
        <taxon>Dorylaimia</taxon>
        <taxon>Trichinellida</taxon>
        <taxon>Trichuridae</taxon>
        <taxon>Trichuris</taxon>
    </lineage>
</organism>
<sequence>MGAPKKKCRQYSTEYLKYGFIQSPSNPQQPLCLICEKTFTNEETVKINKTLKQKAWRQSRQRSFIFQSLRDSFKKRLRLSSIFLFASSQSSDGLRASYNLSLMIAKSGKPHTIGEQLLLPVVNEVLRATLHMPVTNIIKKLPLSNNTVQR</sequence>